<dbReference type="Gene3D" id="3.40.50.1820">
    <property type="entry name" value="alpha/beta hydrolase"/>
    <property type="match status" value="1"/>
</dbReference>
<keyword evidence="3 6" id="KW-0378">Hydrolase</keyword>
<dbReference type="SUPFAM" id="SSF53474">
    <property type="entry name" value="alpha/beta-Hydrolases"/>
    <property type="match status" value="1"/>
</dbReference>
<dbReference type="Pfam" id="PF00326">
    <property type="entry name" value="Peptidase_S9"/>
    <property type="match status" value="1"/>
</dbReference>
<keyword evidence="2" id="KW-0732">Signal</keyword>
<sequence>MNWINGNTKRFRALVAHDGQFNTISGYYSTDELWFPEHDLGGVPFVERSREVYERWNPERLAGEFSTPTLFIHGEKDYRLTTEQSVAPWTLLRRKGIPAKLMYFADEDHWTNKPGNSVRWCSEVLRWISSFAETQLPYELGAE</sequence>
<evidence type="ECO:0000313" key="6">
    <source>
        <dbReference type="EMBL" id="ORX73681.1"/>
    </source>
</evidence>
<dbReference type="InterPro" id="IPR029058">
    <property type="entry name" value="AB_hydrolase_fold"/>
</dbReference>
<organism evidence="6 7">
    <name type="scientific">Linderina pennispora</name>
    <dbReference type="NCBI Taxonomy" id="61395"/>
    <lineage>
        <taxon>Eukaryota</taxon>
        <taxon>Fungi</taxon>
        <taxon>Fungi incertae sedis</taxon>
        <taxon>Zoopagomycota</taxon>
        <taxon>Kickxellomycotina</taxon>
        <taxon>Kickxellomycetes</taxon>
        <taxon>Kickxellales</taxon>
        <taxon>Kickxellaceae</taxon>
        <taxon>Linderina</taxon>
    </lineage>
</organism>
<evidence type="ECO:0000256" key="1">
    <source>
        <dbReference type="ARBA" id="ARBA00010040"/>
    </source>
</evidence>
<feature type="domain" description="Peptidase S9 prolyl oligopeptidase catalytic" evidence="5">
    <location>
        <begin position="1"/>
        <end position="130"/>
    </location>
</feature>
<dbReference type="Proteomes" id="UP000193922">
    <property type="component" value="Unassembled WGS sequence"/>
</dbReference>
<evidence type="ECO:0000256" key="4">
    <source>
        <dbReference type="ARBA" id="ARBA00032829"/>
    </source>
</evidence>
<keyword evidence="7" id="KW-1185">Reference proteome</keyword>
<dbReference type="AlphaFoldDB" id="A0A1Y1WJC4"/>
<comment type="similarity">
    <text evidence="1">Belongs to the peptidase S9C family.</text>
</comment>
<comment type="caution">
    <text evidence="6">The sequence shown here is derived from an EMBL/GenBank/DDBJ whole genome shotgun (WGS) entry which is preliminary data.</text>
</comment>
<dbReference type="RefSeq" id="XP_040746892.1">
    <property type="nucleotide sequence ID" value="XM_040885951.1"/>
</dbReference>
<reference evidence="6 7" key="1">
    <citation type="submission" date="2016-07" db="EMBL/GenBank/DDBJ databases">
        <title>Pervasive Adenine N6-methylation of Active Genes in Fungi.</title>
        <authorList>
            <consortium name="DOE Joint Genome Institute"/>
            <person name="Mondo S.J."/>
            <person name="Dannebaum R.O."/>
            <person name="Kuo R.C."/>
            <person name="Labutti K."/>
            <person name="Haridas S."/>
            <person name="Kuo A."/>
            <person name="Salamov A."/>
            <person name="Ahrendt S.R."/>
            <person name="Lipzen A."/>
            <person name="Sullivan W."/>
            <person name="Andreopoulos W.B."/>
            <person name="Clum A."/>
            <person name="Lindquist E."/>
            <person name="Daum C."/>
            <person name="Ramamoorthy G.K."/>
            <person name="Gryganskyi A."/>
            <person name="Culley D."/>
            <person name="Magnuson J.K."/>
            <person name="James T.Y."/>
            <person name="O'Malley M.A."/>
            <person name="Stajich J.E."/>
            <person name="Spatafora J.W."/>
            <person name="Visel A."/>
            <person name="Grigoriev I.V."/>
        </authorList>
    </citation>
    <scope>NUCLEOTIDE SEQUENCE [LARGE SCALE GENOMIC DNA]</scope>
    <source>
        <strain evidence="6 7">ATCC 12442</strain>
    </source>
</reference>
<dbReference type="GeneID" id="63802599"/>
<name>A0A1Y1WJC4_9FUNG</name>
<gene>
    <name evidence="6" type="ORF">DL89DRAFT_263706</name>
</gene>
<proteinExistence type="inferred from homology"/>
<dbReference type="PANTHER" id="PTHR42776">
    <property type="entry name" value="SERINE PEPTIDASE S9 FAMILY MEMBER"/>
    <property type="match status" value="1"/>
</dbReference>
<protein>
    <recommendedName>
        <fullName evidence="4">Dipeptidyl-peptidase V</fullName>
    </recommendedName>
</protein>
<evidence type="ECO:0000313" key="7">
    <source>
        <dbReference type="Proteomes" id="UP000193922"/>
    </source>
</evidence>
<accession>A0A1Y1WJC4</accession>
<evidence type="ECO:0000256" key="3">
    <source>
        <dbReference type="ARBA" id="ARBA00022801"/>
    </source>
</evidence>
<dbReference type="EMBL" id="MCFD01000001">
    <property type="protein sequence ID" value="ORX73681.1"/>
    <property type="molecule type" value="Genomic_DNA"/>
</dbReference>
<evidence type="ECO:0000256" key="2">
    <source>
        <dbReference type="ARBA" id="ARBA00022729"/>
    </source>
</evidence>
<dbReference type="STRING" id="61395.A0A1Y1WJC4"/>
<dbReference type="OrthoDB" id="416344at2759"/>
<dbReference type="GO" id="GO:0006508">
    <property type="term" value="P:proteolysis"/>
    <property type="evidence" value="ECO:0007669"/>
    <property type="project" value="InterPro"/>
</dbReference>
<evidence type="ECO:0000259" key="5">
    <source>
        <dbReference type="Pfam" id="PF00326"/>
    </source>
</evidence>
<dbReference type="InterPro" id="IPR001375">
    <property type="entry name" value="Peptidase_S9_cat"/>
</dbReference>
<dbReference type="GO" id="GO:0004252">
    <property type="term" value="F:serine-type endopeptidase activity"/>
    <property type="evidence" value="ECO:0007669"/>
    <property type="project" value="TreeGrafter"/>
</dbReference>
<dbReference type="PANTHER" id="PTHR42776:SF13">
    <property type="entry name" value="DIPEPTIDYL-PEPTIDASE 5"/>
    <property type="match status" value="1"/>
</dbReference>